<dbReference type="Pfam" id="PF12697">
    <property type="entry name" value="Abhydrolase_6"/>
    <property type="match status" value="1"/>
</dbReference>
<dbReference type="PANTHER" id="PTHR46438">
    <property type="entry name" value="ALPHA/BETA-HYDROLASES SUPERFAMILY PROTEIN"/>
    <property type="match status" value="1"/>
</dbReference>
<dbReference type="RefSeq" id="WP_088249096.1">
    <property type="nucleotide sequence ID" value="NZ_BNAM01000003.1"/>
</dbReference>
<evidence type="ECO:0000313" key="4">
    <source>
        <dbReference type="Proteomes" id="UP000197208"/>
    </source>
</evidence>
<feature type="compositionally biased region" description="Low complexity" evidence="1">
    <location>
        <begin position="1"/>
        <end position="12"/>
    </location>
</feature>
<dbReference type="Proteomes" id="UP000197208">
    <property type="component" value="Unassembled WGS sequence"/>
</dbReference>
<dbReference type="PANTHER" id="PTHR46438:SF2">
    <property type="entry name" value="ALPHA_BETA-HYDROLASES SUPERFAMILY PROTEIN"/>
    <property type="match status" value="1"/>
</dbReference>
<evidence type="ECO:0000313" key="3">
    <source>
        <dbReference type="EMBL" id="OWL95009.1"/>
    </source>
</evidence>
<comment type="caution">
    <text evidence="3">The sequence shown here is derived from an EMBL/GenBank/DDBJ whole genome shotgun (WGS) entry which is preliminary data.</text>
</comment>
<evidence type="ECO:0000256" key="1">
    <source>
        <dbReference type="SAM" id="MobiDB-lite"/>
    </source>
</evidence>
<dbReference type="EMBL" id="NHMK01000020">
    <property type="protein sequence ID" value="OWL95009.1"/>
    <property type="molecule type" value="Genomic_DNA"/>
</dbReference>
<dbReference type="AlphaFoldDB" id="A0A246BIB4"/>
<feature type="region of interest" description="Disordered" evidence="1">
    <location>
        <begin position="1"/>
        <end position="21"/>
    </location>
</feature>
<keyword evidence="3" id="KW-0378">Hydrolase</keyword>
<reference evidence="3 4" key="1">
    <citation type="submission" date="2017-05" db="EMBL/GenBank/DDBJ databases">
        <title>De novo genome assembly of Deniococcus indicus strain DR1.</title>
        <authorList>
            <person name="Chauhan D."/>
            <person name="Yennamalli R.M."/>
            <person name="Priyadarshini R."/>
        </authorList>
    </citation>
    <scope>NUCLEOTIDE SEQUENCE [LARGE SCALE GENOMIC DNA]</scope>
    <source>
        <strain evidence="3 4">DR1</strain>
    </source>
</reference>
<protein>
    <submittedName>
        <fullName evidence="3">Alpha/beta hydrolase</fullName>
    </submittedName>
</protein>
<dbReference type="OrthoDB" id="9808398at2"/>
<feature type="domain" description="AB hydrolase-1" evidence="2">
    <location>
        <begin position="118"/>
        <end position="336"/>
    </location>
</feature>
<keyword evidence="4" id="KW-1185">Reference proteome</keyword>
<gene>
    <name evidence="3" type="ORF">CBQ26_13205</name>
</gene>
<proteinExistence type="predicted"/>
<dbReference type="InterPro" id="IPR029058">
    <property type="entry name" value="AB_hydrolase_fold"/>
</dbReference>
<dbReference type="GO" id="GO:0016787">
    <property type="term" value="F:hydrolase activity"/>
    <property type="evidence" value="ECO:0007669"/>
    <property type="project" value="UniProtKB-KW"/>
</dbReference>
<evidence type="ECO:0000259" key="2">
    <source>
        <dbReference type="Pfam" id="PF12697"/>
    </source>
</evidence>
<name>A0A246BIB4_9DEIO</name>
<organism evidence="3 4">
    <name type="scientific">Deinococcus indicus</name>
    <dbReference type="NCBI Taxonomy" id="223556"/>
    <lineage>
        <taxon>Bacteria</taxon>
        <taxon>Thermotogati</taxon>
        <taxon>Deinococcota</taxon>
        <taxon>Deinococci</taxon>
        <taxon>Deinococcales</taxon>
        <taxon>Deinococcaceae</taxon>
        <taxon>Deinococcus</taxon>
    </lineage>
</organism>
<sequence>MTSEPTRLPAPDRAARPRRSLPAVTARTLTAALLVGGLALGTAALAQTAAPAPAPATAQAADADRTVTLRPALSGERRYLTIPNFGRVAYYADDRGQGRPLILTSSVNAAASAYEMKPLWDAYVGTRPVYALEWPGFGSSDRPDVTYTKELMTAALNALIERLNTDVDVVGLSLGSEFVARAALLDRRVRSAALISPSGLGNPRGGTQEATADDGGQQLYNRLNAFSTPLYAVIRTRPSIQYFLSRSFRGPVDGGLIDYSLDTTRQPGAKYAPIYFISGRLFTADAYADLYSRLSIPTLVLYDQDGFVSFDRLQEFTLRSGARAVRIEGTDGLPHFEKLPEVRAALDAFWAAQP</sequence>
<dbReference type="Gene3D" id="3.40.50.1820">
    <property type="entry name" value="alpha/beta hydrolase"/>
    <property type="match status" value="1"/>
</dbReference>
<accession>A0A246BIB4</accession>
<dbReference type="InterPro" id="IPR000073">
    <property type="entry name" value="AB_hydrolase_1"/>
</dbReference>
<dbReference type="SUPFAM" id="SSF53474">
    <property type="entry name" value="alpha/beta-Hydrolases"/>
    <property type="match status" value="1"/>
</dbReference>